<organism evidence="2">
    <name type="scientific">Alexandrium catenella</name>
    <name type="common">Red tide dinoflagellate</name>
    <name type="synonym">Gonyaulax catenella</name>
    <dbReference type="NCBI Taxonomy" id="2925"/>
    <lineage>
        <taxon>Eukaryota</taxon>
        <taxon>Sar</taxon>
        <taxon>Alveolata</taxon>
        <taxon>Dinophyceae</taxon>
        <taxon>Gonyaulacales</taxon>
        <taxon>Pyrocystaceae</taxon>
        <taxon>Alexandrium</taxon>
    </lineage>
</organism>
<proteinExistence type="predicted"/>
<sequence>MRLPLDHFCPTAHRWLQVLHLDHLVEVNSATKAMLMVSSVISVGFSFGWLSDILQLTCFTGHPWTDEGIGQYTCLYKFLGGLVLLVMAKHSLIAWAYFDETDDGLRLKKERCLGELERQCGTVLRRATKQAKQLVGLLSADLEEKVNDHVARMQTILGRIEHDQDPQAQQLYERLATSMAHHLHGLRQPAIEHFRKLVALSGQARFLEEVLERERHESMVGLLTGKATGLPRTETGHSDLEVSLLLGGLVGHIHRGWTAACCCCSTGAAGPLQRRSSVELKFSLPTEADLQEELREPTPEERKRSPEQVVLRPMRLVLRWFEKIVPDHEAAARSPASAASGSAVDWGAPEREVCEQLAEVLLHLRRSPVYRCMLLGILASIAFFVFYWQTAGQVVGLLRAGSCRGPESVSCVGAFLRKVFGLCGMGCYAVSLTVVLWNVERLDAVLQVQEEIHEIEDFKRQIDRLNTQLLAEDDSNISMIQTIERQLAAQKRLVAAFYNDCWGGTVQLSRFEQLASELESALSKGRSLRERAGQLWKCTGGSARSYLPVSGENLTKGRQGGA</sequence>
<evidence type="ECO:0000313" key="2">
    <source>
        <dbReference type="EMBL" id="CAD9094717.1"/>
    </source>
</evidence>
<dbReference type="AlphaFoldDB" id="A0A7S1L535"/>
<reference evidence="2" key="1">
    <citation type="submission" date="2021-01" db="EMBL/GenBank/DDBJ databases">
        <authorList>
            <person name="Corre E."/>
            <person name="Pelletier E."/>
            <person name="Niang G."/>
            <person name="Scheremetjew M."/>
            <person name="Finn R."/>
            <person name="Kale V."/>
            <person name="Holt S."/>
            <person name="Cochrane G."/>
            <person name="Meng A."/>
            <person name="Brown T."/>
            <person name="Cohen L."/>
        </authorList>
    </citation>
    <scope>NUCLEOTIDE SEQUENCE</scope>
    <source>
        <strain evidence="2">OF101</strain>
    </source>
</reference>
<evidence type="ECO:0000256" key="1">
    <source>
        <dbReference type="SAM" id="Coils"/>
    </source>
</evidence>
<feature type="coiled-coil region" evidence="1">
    <location>
        <begin position="448"/>
        <end position="475"/>
    </location>
</feature>
<gene>
    <name evidence="2" type="ORF">ACAT0790_LOCUS4483</name>
</gene>
<keyword evidence="1" id="KW-0175">Coiled coil</keyword>
<dbReference type="EMBL" id="HBGE01007452">
    <property type="protein sequence ID" value="CAD9094717.1"/>
    <property type="molecule type" value="Transcribed_RNA"/>
</dbReference>
<accession>A0A7S1L535</accession>
<protein>
    <submittedName>
        <fullName evidence="2">Uncharacterized protein</fullName>
    </submittedName>
</protein>
<name>A0A7S1L535_ALECA</name>